<dbReference type="GO" id="GO:0061599">
    <property type="term" value="F:molybdopterin molybdotransferase activity"/>
    <property type="evidence" value="ECO:0007669"/>
    <property type="project" value="UniProtKB-EC"/>
</dbReference>
<name>A0A2S2DLX2_9BURK</name>
<feature type="binding site" evidence="12">
    <location>
        <position position="20"/>
    </location>
    <ligand>
        <name>GTP</name>
        <dbReference type="ChEBI" id="CHEBI:37565"/>
    </ligand>
</feature>
<evidence type="ECO:0000256" key="5">
    <source>
        <dbReference type="ARBA" id="ARBA00022505"/>
    </source>
</evidence>
<dbReference type="Gene3D" id="3.40.980.10">
    <property type="entry name" value="MoaB/Mog-like domain"/>
    <property type="match status" value="1"/>
</dbReference>
<keyword evidence="12" id="KW-0963">Cytoplasm</keyword>
<evidence type="ECO:0000313" key="14">
    <source>
        <dbReference type="EMBL" id="AWL06327.1"/>
    </source>
</evidence>
<keyword evidence="15" id="KW-1185">Reference proteome</keyword>
<dbReference type="Pfam" id="PF03453">
    <property type="entry name" value="MoeA_N"/>
    <property type="match status" value="1"/>
</dbReference>
<dbReference type="InterPro" id="IPR029044">
    <property type="entry name" value="Nucleotide-diphossugar_trans"/>
</dbReference>
<organism evidence="14 15">
    <name type="scientific">Massilia oculi</name>
    <dbReference type="NCBI Taxonomy" id="945844"/>
    <lineage>
        <taxon>Bacteria</taxon>
        <taxon>Pseudomonadati</taxon>
        <taxon>Pseudomonadota</taxon>
        <taxon>Betaproteobacteria</taxon>
        <taxon>Burkholderiales</taxon>
        <taxon>Oxalobacteraceae</taxon>
        <taxon>Telluria group</taxon>
        <taxon>Massilia</taxon>
    </lineage>
</organism>
<dbReference type="InterPro" id="IPR036688">
    <property type="entry name" value="MoeA_C_domain_IV_sf"/>
</dbReference>
<feature type="binding site" evidence="12">
    <location>
        <position position="66"/>
    </location>
    <ligand>
        <name>GTP</name>
        <dbReference type="ChEBI" id="CHEBI:37565"/>
    </ligand>
</feature>
<dbReference type="SMART" id="SM00852">
    <property type="entry name" value="MoCF_biosynth"/>
    <property type="match status" value="1"/>
</dbReference>
<evidence type="ECO:0000256" key="2">
    <source>
        <dbReference type="ARBA" id="ARBA00002901"/>
    </source>
</evidence>
<comment type="function">
    <text evidence="2">Catalyzes the insertion of molybdate into adenylated molybdopterin with the concomitant release of AMP.</text>
</comment>
<feature type="binding site" evidence="12">
    <location>
        <position position="100"/>
    </location>
    <ligand>
        <name>Mg(2+)</name>
        <dbReference type="ChEBI" id="CHEBI:18420"/>
    </ligand>
</feature>
<evidence type="ECO:0000313" key="15">
    <source>
        <dbReference type="Proteomes" id="UP000245820"/>
    </source>
</evidence>
<dbReference type="FunFam" id="3.40.980.10:FF:000004">
    <property type="entry name" value="Molybdopterin molybdenumtransferase"/>
    <property type="match status" value="1"/>
</dbReference>
<feature type="domain" description="MoaB/Mog" evidence="13">
    <location>
        <begin position="398"/>
        <end position="539"/>
    </location>
</feature>
<dbReference type="Gene3D" id="2.170.190.11">
    <property type="entry name" value="Molybdopterin biosynthesis moea protein, domain 3"/>
    <property type="match status" value="1"/>
</dbReference>
<dbReference type="GO" id="GO:0061603">
    <property type="term" value="F:molybdenum cofactor guanylyltransferase activity"/>
    <property type="evidence" value="ECO:0007669"/>
    <property type="project" value="UniProtKB-EC"/>
</dbReference>
<comment type="function">
    <text evidence="12">Transfers a GMP moiety from GTP to Mo-molybdopterin (Mo-MPT) cofactor (Moco or molybdenum cofactor) to form Mo-molybdopterin guanine dinucleotide (Mo-MGD) cofactor.</text>
</comment>
<dbReference type="GO" id="GO:0005525">
    <property type="term" value="F:GTP binding"/>
    <property type="evidence" value="ECO:0007669"/>
    <property type="project" value="UniProtKB-UniRule"/>
</dbReference>
<dbReference type="InterPro" id="IPR025877">
    <property type="entry name" value="MobA-like_NTP_Trfase"/>
</dbReference>
<dbReference type="GO" id="GO:0005829">
    <property type="term" value="C:cytosol"/>
    <property type="evidence" value="ECO:0007669"/>
    <property type="project" value="TreeGrafter"/>
</dbReference>
<dbReference type="EMBL" id="CP029343">
    <property type="protein sequence ID" value="AWL06327.1"/>
    <property type="molecule type" value="Genomic_DNA"/>
</dbReference>
<evidence type="ECO:0000256" key="9">
    <source>
        <dbReference type="ARBA" id="ARBA00023134"/>
    </source>
</evidence>
<evidence type="ECO:0000256" key="1">
    <source>
        <dbReference type="ARBA" id="ARBA00001946"/>
    </source>
</evidence>
<comment type="caution">
    <text evidence="12">Lacks conserved residue(s) required for the propagation of feature annotation.</text>
</comment>
<dbReference type="InterPro" id="IPR036425">
    <property type="entry name" value="MoaB/Mog-like_dom_sf"/>
</dbReference>
<sequence>MISGLVLAGGRGSRMGNVDKGLQPFRSSTMVEHVLARLRPQVGPVAVSANRNLDTYRALDVMVLPDEIADGVEPYAGPLAGLETGLRHCATPYLLAVPCDSPFLPADLASRLFAALEEADADVAYAATREPGMRAQPHPVFCLVRADRLPQLSAYLAEGGRRVDGWYRDLKAVDVVFDDADAFRNINTLDELRGLDDTAPAFPASLAQVASCINGYDPDALRVQDAQRIIRDFVQPVRAVEMVALRAALGRVLARDLVSPINVPAHDNSAMDGYALRGGDLPADGTVTLKVVGIAYAGKPLDIVPEPGECVRIMTGGVMPAGCDSVLPQEFAESTTIDTVTLRAGAIRPGDNRRLAGEDLKTGSPALKAGRVIRPADLGLCASLGFAEIPVQRRLRVAFFSTGDELRSIGETLDEGCVYDSNRYTIYGMLQRLGCEIIDMGVVRDSPEALAQALRTACENADAIITSGGVSVGAADYTRQVMAELGDVTFWKIGMRPGRPLAFGRISSNGRSAFLFGLPGNPVAVMVSFYFFAREALLRMMGAGAPLPLLRARSTEAIRKKPGRTEYQRGIVARGADGEPEVRITGSQGSGILRSMSEANCMVVLHDGQGNVAAGEMVDILPFEGLF</sequence>
<dbReference type="HAMAP" id="MF_00316">
    <property type="entry name" value="MobA"/>
    <property type="match status" value="1"/>
</dbReference>
<keyword evidence="5" id="KW-0500">Molybdenum</keyword>
<keyword evidence="14" id="KW-0548">Nucleotidyltransferase</keyword>
<evidence type="ECO:0000256" key="10">
    <source>
        <dbReference type="ARBA" id="ARBA00023150"/>
    </source>
</evidence>
<dbReference type="SUPFAM" id="SSF53218">
    <property type="entry name" value="Molybdenum cofactor biosynthesis proteins"/>
    <property type="match status" value="1"/>
</dbReference>
<dbReference type="RefSeq" id="WP_109346645.1">
    <property type="nucleotide sequence ID" value="NZ_CP029343.1"/>
</dbReference>
<reference evidence="14 15" key="1">
    <citation type="submission" date="2018-05" db="EMBL/GenBank/DDBJ databases">
        <title>Complete genome sequence of Massilia oculi sp. nov. CCUG 43427T (=DSM 26321T), the type strain of M. oculi, and comparison with genome sequences of other Massilia strains.</title>
        <authorList>
            <person name="Zhu B."/>
        </authorList>
    </citation>
    <scope>NUCLEOTIDE SEQUENCE [LARGE SCALE GENOMIC DNA]</scope>
    <source>
        <strain evidence="14 15">CCUG 43427</strain>
    </source>
</reference>
<evidence type="ECO:0000256" key="11">
    <source>
        <dbReference type="ARBA" id="ARBA00047317"/>
    </source>
</evidence>
<dbReference type="SUPFAM" id="SSF63882">
    <property type="entry name" value="MoeA N-terminal region -like"/>
    <property type="match status" value="1"/>
</dbReference>
<dbReference type="AlphaFoldDB" id="A0A2S2DLX2"/>
<comment type="catalytic activity">
    <reaction evidence="11">
        <text>adenylyl-molybdopterin + molybdate = Mo-molybdopterin + AMP + H(+)</text>
        <dbReference type="Rhea" id="RHEA:35047"/>
        <dbReference type="ChEBI" id="CHEBI:15378"/>
        <dbReference type="ChEBI" id="CHEBI:36264"/>
        <dbReference type="ChEBI" id="CHEBI:62727"/>
        <dbReference type="ChEBI" id="CHEBI:71302"/>
        <dbReference type="ChEBI" id="CHEBI:456215"/>
        <dbReference type="EC" id="2.10.1.1"/>
    </reaction>
</comment>
<keyword evidence="7 12" id="KW-0479">Metal-binding</keyword>
<dbReference type="NCBIfam" id="NF045515">
    <property type="entry name" value="Glp_gephyrin"/>
    <property type="match status" value="1"/>
</dbReference>
<comment type="similarity">
    <text evidence="4">Belongs to the MoeA family.</text>
</comment>
<evidence type="ECO:0000256" key="6">
    <source>
        <dbReference type="ARBA" id="ARBA00022679"/>
    </source>
</evidence>
<comment type="catalytic activity">
    <reaction evidence="12">
        <text>Mo-molybdopterin + GTP + H(+) = Mo-molybdopterin guanine dinucleotide + diphosphate</text>
        <dbReference type="Rhea" id="RHEA:34243"/>
        <dbReference type="ChEBI" id="CHEBI:15378"/>
        <dbReference type="ChEBI" id="CHEBI:33019"/>
        <dbReference type="ChEBI" id="CHEBI:37565"/>
        <dbReference type="ChEBI" id="CHEBI:71302"/>
        <dbReference type="ChEBI" id="CHEBI:71310"/>
        <dbReference type="EC" id="2.7.7.77"/>
    </reaction>
</comment>
<dbReference type="InterPro" id="IPR036135">
    <property type="entry name" value="MoeA_linker/N_sf"/>
</dbReference>
<dbReference type="SUPFAM" id="SSF53448">
    <property type="entry name" value="Nucleotide-diphospho-sugar transferases"/>
    <property type="match status" value="1"/>
</dbReference>
<evidence type="ECO:0000256" key="7">
    <source>
        <dbReference type="ARBA" id="ARBA00022723"/>
    </source>
</evidence>
<comment type="domain">
    <text evidence="12">The N-terminal domain determines nucleotide recognition and specific binding, while the C-terminal domain determines the specific binding to the target protein.</text>
</comment>
<comment type="cofactor">
    <cofactor evidence="1 12">
        <name>Mg(2+)</name>
        <dbReference type="ChEBI" id="CHEBI:18420"/>
    </cofactor>
</comment>
<gene>
    <name evidence="12 14" type="primary">mobA</name>
    <name evidence="14" type="ORF">DIR46_19090</name>
</gene>
<dbReference type="InterPro" id="IPR005111">
    <property type="entry name" value="MoeA_C_domain_IV"/>
</dbReference>
<feature type="binding site" evidence="12">
    <location>
        <begin position="7"/>
        <end position="9"/>
    </location>
    <ligand>
        <name>GTP</name>
        <dbReference type="ChEBI" id="CHEBI:37565"/>
    </ligand>
</feature>
<dbReference type="KEGG" id="mtim:DIR46_19090"/>
<dbReference type="GO" id="GO:0006777">
    <property type="term" value="P:Mo-molybdopterin cofactor biosynthetic process"/>
    <property type="evidence" value="ECO:0007669"/>
    <property type="project" value="UniProtKB-KW"/>
</dbReference>
<dbReference type="Pfam" id="PF12804">
    <property type="entry name" value="NTP_transf_3"/>
    <property type="match status" value="1"/>
</dbReference>
<protein>
    <recommendedName>
        <fullName evidence="12">Molybdenum cofactor guanylyltransferase</fullName>
        <shortName evidence="12">MoCo guanylyltransferase</shortName>
        <ecNumber evidence="12">2.7.7.77</ecNumber>
    </recommendedName>
    <alternativeName>
        <fullName evidence="12">GTP:molybdopterin guanylyltransferase</fullName>
    </alternativeName>
    <alternativeName>
        <fullName evidence="12">Mo-MPT guanylyltransferase</fullName>
    </alternativeName>
    <alternativeName>
        <fullName evidence="12">Molybdopterin guanylyltransferase</fullName>
    </alternativeName>
    <alternativeName>
        <fullName evidence="12">Molybdopterin-guanine dinucleotide synthase</fullName>
        <shortName evidence="12">MGD synthase</shortName>
    </alternativeName>
</protein>
<dbReference type="PANTHER" id="PTHR10192:SF5">
    <property type="entry name" value="GEPHYRIN"/>
    <property type="match status" value="1"/>
</dbReference>
<accession>A0A2S2DLX2</accession>
<dbReference type="PANTHER" id="PTHR10192">
    <property type="entry name" value="MOLYBDOPTERIN BIOSYNTHESIS PROTEIN"/>
    <property type="match status" value="1"/>
</dbReference>
<dbReference type="NCBIfam" id="TIGR00177">
    <property type="entry name" value="molyb_syn"/>
    <property type="match status" value="1"/>
</dbReference>
<feature type="binding site" evidence="12">
    <location>
        <position position="100"/>
    </location>
    <ligand>
        <name>GTP</name>
        <dbReference type="ChEBI" id="CHEBI:37565"/>
    </ligand>
</feature>
<dbReference type="Gene3D" id="3.90.105.10">
    <property type="entry name" value="Molybdopterin biosynthesis moea protein, domain 2"/>
    <property type="match status" value="1"/>
</dbReference>
<dbReference type="GO" id="GO:0046872">
    <property type="term" value="F:metal ion binding"/>
    <property type="evidence" value="ECO:0007669"/>
    <property type="project" value="UniProtKB-KW"/>
</dbReference>
<dbReference type="Pfam" id="PF00994">
    <property type="entry name" value="MoCF_biosynth"/>
    <property type="match status" value="1"/>
</dbReference>
<proteinExistence type="inferred from homology"/>
<dbReference type="SUPFAM" id="SSF63867">
    <property type="entry name" value="MoeA C-terminal domain-like"/>
    <property type="match status" value="1"/>
</dbReference>
<dbReference type="UniPathway" id="UPA00344"/>
<comment type="pathway">
    <text evidence="3">Cofactor biosynthesis; molybdopterin biosynthesis.</text>
</comment>
<dbReference type="Gene3D" id="3.90.550.10">
    <property type="entry name" value="Spore Coat Polysaccharide Biosynthesis Protein SpsA, Chain A"/>
    <property type="match status" value="1"/>
</dbReference>
<comment type="subunit">
    <text evidence="12">Monomer.</text>
</comment>
<keyword evidence="10 12" id="KW-0501">Molybdenum cofactor biosynthesis</keyword>
<comment type="subcellular location">
    <subcellularLocation>
        <location evidence="12">Cytoplasm</location>
    </subcellularLocation>
</comment>
<keyword evidence="6 12" id="KW-0808">Transferase</keyword>
<dbReference type="InterPro" id="IPR001453">
    <property type="entry name" value="MoaB/Mog_dom"/>
</dbReference>
<keyword evidence="9 12" id="KW-0342">GTP-binding</keyword>
<evidence type="ECO:0000256" key="4">
    <source>
        <dbReference type="ARBA" id="ARBA00010763"/>
    </source>
</evidence>
<dbReference type="OrthoDB" id="9804758at2"/>
<dbReference type="CDD" id="cd02503">
    <property type="entry name" value="MobA"/>
    <property type="match status" value="1"/>
</dbReference>
<dbReference type="InterPro" id="IPR013482">
    <property type="entry name" value="Molybde_CF_guanTrfase"/>
</dbReference>
<dbReference type="FunFam" id="2.40.340.10:FF:000003">
    <property type="entry name" value="Molybdopterin molybdenumtransferase"/>
    <property type="match status" value="1"/>
</dbReference>
<keyword evidence="12" id="KW-0547">Nucleotide-binding</keyword>
<dbReference type="InterPro" id="IPR005110">
    <property type="entry name" value="MoeA_linker/N"/>
</dbReference>
<dbReference type="EC" id="2.7.7.77" evidence="12"/>
<dbReference type="NCBIfam" id="TIGR02665">
    <property type="entry name" value="molyb_mobA"/>
    <property type="match status" value="1"/>
</dbReference>
<dbReference type="Pfam" id="PF03454">
    <property type="entry name" value="MoeA_C"/>
    <property type="match status" value="1"/>
</dbReference>
<dbReference type="Gene3D" id="2.40.340.10">
    <property type="entry name" value="MoeA, C-terminal, domain IV"/>
    <property type="match status" value="1"/>
</dbReference>
<evidence type="ECO:0000256" key="12">
    <source>
        <dbReference type="HAMAP-Rule" id="MF_00316"/>
    </source>
</evidence>
<evidence type="ECO:0000256" key="3">
    <source>
        <dbReference type="ARBA" id="ARBA00005046"/>
    </source>
</evidence>
<dbReference type="Proteomes" id="UP000245820">
    <property type="component" value="Chromosome"/>
</dbReference>
<evidence type="ECO:0000259" key="13">
    <source>
        <dbReference type="SMART" id="SM00852"/>
    </source>
</evidence>
<keyword evidence="8 12" id="KW-0460">Magnesium</keyword>
<dbReference type="InterPro" id="IPR038987">
    <property type="entry name" value="MoeA-like"/>
</dbReference>
<dbReference type="CDD" id="cd00887">
    <property type="entry name" value="MoeA"/>
    <property type="match status" value="1"/>
</dbReference>
<evidence type="ECO:0000256" key="8">
    <source>
        <dbReference type="ARBA" id="ARBA00022842"/>
    </source>
</evidence>
<comment type="similarity">
    <text evidence="12">Belongs to the MobA family.</text>
</comment>